<keyword evidence="2" id="KW-0479">Metal-binding</keyword>
<evidence type="ECO:0000256" key="6">
    <source>
        <dbReference type="PROSITE-ProRule" id="PRU00094"/>
    </source>
</evidence>
<dbReference type="PANTHER" id="PTHR10071">
    <property type="entry name" value="TRANSCRIPTION FACTOR GATA FAMILY MEMBER"/>
    <property type="match status" value="1"/>
</dbReference>
<dbReference type="GO" id="GO:0008270">
    <property type="term" value="F:zinc ion binding"/>
    <property type="evidence" value="ECO:0007669"/>
    <property type="project" value="UniProtKB-KW"/>
</dbReference>
<feature type="region of interest" description="Disordered" evidence="7">
    <location>
        <begin position="132"/>
        <end position="164"/>
    </location>
</feature>
<dbReference type="Gene3D" id="3.30.50.10">
    <property type="entry name" value="Erythroid Transcription Factor GATA-1, subunit A"/>
    <property type="match status" value="1"/>
</dbReference>
<evidence type="ECO:0000256" key="3">
    <source>
        <dbReference type="ARBA" id="ARBA00022771"/>
    </source>
</evidence>
<dbReference type="GO" id="GO:0005634">
    <property type="term" value="C:nucleus"/>
    <property type="evidence" value="ECO:0007669"/>
    <property type="project" value="UniProtKB-SubCell"/>
</dbReference>
<dbReference type="PANTHER" id="PTHR10071:SF281">
    <property type="entry name" value="BOX A-BINDING FACTOR-RELATED"/>
    <property type="match status" value="1"/>
</dbReference>
<evidence type="ECO:0000259" key="8">
    <source>
        <dbReference type="PROSITE" id="PS50114"/>
    </source>
</evidence>
<dbReference type="PROSITE" id="PS00344">
    <property type="entry name" value="GATA_ZN_FINGER_1"/>
    <property type="match status" value="1"/>
</dbReference>
<dbReference type="GO" id="GO:0000981">
    <property type="term" value="F:DNA-binding transcription factor activity, RNA polymerase II-specific"/>
    <property type="evidence" value="ECO:0007669"/>
    <property type="project" value="TreeGrafter"/>
</dbReference>
<dbReference type="eggNOG" id="KOG1601">
    <property type="taxonomic scope" value="Eukaryota"/>
</dbReference>
<dbReference type="OrthoDB" id="515401at2759"/>
<dbReference type="InterPro" id="IPR000679">
    <property type="entry name" value="Znf_GATA"/>
</dbReference>
<evidence type="ECO:0000256" key="7">
    <source>
        <dbReference type="SAM" id="MobiDB-lite"/>
    </source>
</evidence>
<dbReference type="GO" id="GO:0000122">
    <property type="term" value="P:negative regulation of transcription by RNA polymerase II"/>
    <property type="evidence" value="ECO:0007669"/>
    <property type="project" value="TreeGrafter"/>
</dbReference>
<protein>
    <submittedName>
        <fullName evidence="9">GATA transcription factor alpha</fullName>
    </submittedName>
</protein>
<comment type="subcellular location">
    <subcellularLocation>
        <location evidence="1">Nucleus</location>
    </subcellularLocation>
</comment>
<dbReference type="AlphaFoldDB" id="A0A068YF99"/>
<organism evidence="9 10">
    <name type="scientific">Echinococcus multilocularis</name>
    <name type="common">Fox tapeworm</name>
    <dbReference type="NCBI Taxonomy" id="6211"/>
    <lineage>
        <taxon>Eukaryota</taxon>
        <taxon>Metazoa</taxon>
        <taxon>Spiralia</taxon>
        <taxon>Lophotrochozoa</taxon>
        <taxon>Platyhelminthes</taxon>
        <taxon>Cestoda</taxon>
        <taxon>Eucestoda</taxon>
        <taxon>Cyclophyllidea</taxon>
        <taxon>Taeniidae</taxon>
        <taxon>Echinococcus</taxon>
    </lineage>
</organism>
<keyword evidence="10" id="KW-1185">Reference proteome</keyword>
<keyword evidence="3 6" id="KW-0863">Zinc-finger</keyword>
<feature type="domain" description="GATA-type" evidence="8">
    <location>
        <begin position="74"/>
        <end position="127"/>
    </location>
</feature>
<dbReference type="GO" id="GO:0045165">
    <property type="term" value="P:cell fate commitment"/>
    <property type="evidence" value="ECO:0007669"/>
    <property type="project" value="TreeGrafter"/>
</dbReference>
<reference evidence="9" key="2">
    <citation type="submission" date="2015-11" db="EMBL/GenBank/DDBJ databases">
        <authorList>
            <person name="Zhang Y."/>
            <person name="Guo Z."/>
        </authorList>
    </citation>
    <scope>NUCLEOTIDE SEQUENCE</scope>
</reference>
<reference evidence="9" key="1">
    <citation type="journal article" date="2013" name="Nature">
        <title>The genomes of four tapeworm species reveal adaptations to parasitism.</title>
        <authorList>
            <person name="Tsai I.J."/>
            <person name="Zarowiecki M."/>
            <person name="Holroyd N."/>
            <person name="Garciarrubio A."/>
            <person name="Sanchez-Flores A."/>
            <person name="Brooks K.L."/>
            <person name="Tracey A."/>
            <person name="Bobes R.J."/>
            <person name="Fragoso G."/>
            <person name="Sciutto E."/>
            <person name="Aslett M."/>
            <person name="Beasley H."/>
            <person name="Bennett H.M."/>
            <person name="Cai J."/>
            <person name="Camicia F."/>
            <person name="Clark R."/>
            <person name="Cucher M."/>
            <person name="De Silva N."/>
            <person name="Day T.A."/>
            <person name="Deplazes P."/>
            <person name="Estrada K."/>
            <person name="Fernandez C."/>
            <person name="Holland P.W."/>
            <person name="Hou J."/>
            <person name="Hu S."/>
            <person name="Huckvale T."/>
            <person name="Hung S.S."/>
            <person name="Kamenetzky L."/>
            <person name="Keane J.A."/>
            <person name="Kiss F."/>
            <person name="Koziol U."/>
            <person name="Lambert O."/>
            <person name="Liu K."/>
            <person name="Luo X."/>
            <person name="Luo Y."/>
            <person name="Macchiaroli N."/>
            <person name="Nichol S."/>
            <person name="Paps J."/>
            <person name="Parkinson J."/>
            <person name="Pouchkina-Stantcheva N."/>
            <person name="Riddiford N."/>
            <person name="Rosenzvit M."/>
            <person name="Salinas G."/>
            <person name="Wasmuth J.D."/>
            <person name="Zamanian M."/>
            <person name="Zheng Y."/>
            <person name="Cai X."/>
            <person name="Soberon X."/>
            <person name="Olson P.D."/>
            <person name="Laclette J.P."/>
            <person name="Brehm K."/>
            <person name="Berriman M."/>
            <person name="Garciarrubio A."/>
            <person name="Bobes R.J."/>
            <person name="Fragoso G."/>
            <person name="Sanchez-Flores A."/>
            <person name="Estrada K."/>
            <person name="Cevallos M.A."/>
            <person name="Morett E."/>
            <person name="Gonzalez V."/>
            <person name="Portillo T."/>
            <person name="Ochoa-Leyva A."/>
            <person name="Jose M.V."/>
            <person name="Sciutto E."/>
            <person name="Landa A."/>
            <person name="Jimenez L."/>
            <person name="Valdes V."/>
            <person name="Carrero J.C."/>
            <person name="Larralde C."/>
            <person name="Morales-Montor J."/>
            <person name="Limon-Lason J."/>
            <person name="Soberon X."/>
            <person name="Laclette J.P."/>
        </authorList>
    </citation>
    <scope>NUCLEOTIDE SEQUENCE [LARGE SCALE GENOMIC DNA]</scope>
</reference>
<dbReference type="SUPFAM" id="SSF57716">
    <property type="entry name" value="Glucocorticoid receptor-like (DNA-binding domain)"/>
    <property type="match status" value="1"/>
</dbReference>
<dbReference type="CDD" id="cd00202">
    <property type="entry name" value="ZnF_GATA"/>
    <property type="match status" value="1"/>
</dbReference>
<dbReference type="PRINTS" id="PR00619">
    <property type="entry name" value="GATAZNFINGER"/>
</dbReference>
<gene>
    <name evidence="9" type="ORF">EmuJ_000967300</name>
</gene>
<feature type="domain" description="GATA-type" evidence="8">
    <location>
        <begin position="1"/>
        <end position="27"/>
    </location>
</feature>
<keyword evidence="5" id="KW-0539">Nucleus</keyword>
<sequence length="261" mass="29680">MECVNCGCINSGAWTYDGFGNYLCGYCQYRKNRLFQLAVSKPVSNISNIPSTATLGCIVQPVKRPKRILPHPSSRSGTICSNCKTSQTSLWRRAPEGDVVCNACGLYRKMHGRQRPLTMRRDSIQTRKRRCAKKHLSSSNHLQQLQQQQWHEPRLESTDGQAHSSIIKRQYQAASNPYAYFPSRSVKTETYVMPGKVQNFDPVRDVCQFDKSWNNIPAKVPQPFQQAVIRPTPHSDFKHFSYSSVKFNSTSWNASAISTQL</sequence>
<dbReference type="InterPro" id="IPR013088">
    <property type="entry name" value="Znf_NHR/GATA"/>
</dbReference>
<dbReference type="SMART" id="SM00401">
    <property type="entry name" value="ZnF_GATA"/>
    <property type="match status" value="1"/>
</dbReference>
<dbReference type="OMA" id="CENQHAM"/>
<name>A0A068YF99_ECHMU</name>
<accession>A0A068YF99</accession>
<dbReference type="InterPro" id="IPR039355">
    <property type="entry name" value="Transcription_factor_GATA"/>
</dbReference>
<evidence type="ECO:0000256" key="4">
    <source>
        <dbReference type="ARBA" id="ARBA00022833"/>
    </source>
</evidence>
<dbReference type="Pfam" id="PF00320">
    <property type="entry name" value="GATA"/>
    <property type="match status" value="1"/>
</dbReference>
<evidence type="ECO:0000256" key="5">
    <source>
        <dbReference type="ARBA" id="ARBA00023242"/>
    </source>
</evidence>
<evidence type="ECO:0000313" key="9">
    <source>
        <dbReference type="EMBL" id="CDS41979.1"/>
    </source>
</evidence>
<dbReference type="Proteomes" id="UP000017246">
    <property type="component" value="Unassembled WGS sequence"/>
</dbReference>
<dbReference type="EMBL" id="LN902842">
    <property type="protein sequence ID" value="CDS41979.1"/>
    <property type="molecule type" value="Genomic_DNA"/>
</dbReference>
<keyword evidence="4" id="KW-0862">Zinc</keyword>
<evidence type="ECO:0000256" key="1">
    <source>
        <dbReference type="ARBA" id="ARBA00004123"/>
    </source>
</evidence>
<dbReference type="GO" id="GO:0000978">
    <property type="term" value="F:RNA polymerase II cis-regulatory region sequence-specific DNA binding"/>
    <property type="evidence" value="ECO:0007669"/>
    <property type="project" value="TreeGrafter"/>
</dbReference>
<dbReference type="STRING" id="6211.A0A068YF99"/>
<proteinExistence type="predicted"/>
<evidence type="ECO:0000313" key="10">
    <source>
        <dbReference type="Proteomes" id="UP000017246"/>
    </source>
</evidence>
<dbReference type="PROSITE" id="PS50114">
    <property type="entry name" value="GATA_ZN_FINGER_2"/>
    <property type="match status" value="2"/>
</dbReference>
<dbReference type="GO" id="GO:0045944">
    <property type="term" value="P:positive regulation of transcription by RNA polymerase II"/>
    <property type="evidence" value="ECO:0007669"/>
    <property type="project" value="TreeGrafter"/>
</dbReference>
<evidence type="ECO:0000256" key="2">
    <source>
        <dbReference type="ARBA" id="ARBA00022723"/>
    </source>
</evidence>
<feature type="compositionally biased region" description="Low complexity" evidence="7">
    <location>
        <begin position="137"/>
        <end position="150"/>
    </location>
</feature>